<dbReference type="GO" id="GO:0016740">
    <property type="term" value="F:transferase activity"/>
    <property type="evidence" value="ECO:0007669"/>
    <property type="project" value="UniProtKB-KW"/>
</dbReference>
<dbReference type="KEGG" id="palb:EJC50_29155"/>
<keyword evidence="2" id="KW-0808">Transferase</keyword>
<dbReference type="Gene3D" id="3.40.50.2000">
    <property type="entry name" value="Glycogen Phosphorylase B"/>
    <property type="match status" value="2"/>
</dbReference>
<sequence length="364" mass="42541">MRIAYLIHWNDGPESGVYKKIAAQIREWKRLGNEICLFLFTHNREWEQFTAEQGISITVCRYDNWRSRFTEFRELVRLIDRWQPDMIYHRFDLFYPSLDWILSKYPSVLEINTNDLTEMKLQQGTLRYWYHRLTRGRVLKRSRGNVYVSKELSEEEHYRKYAKSEVVIGNGIQLDQFPSLASPVKDGIRCVFIGSPGQAWHGVDKIMQLAELRPEWTFDLVGIHAKDIKGLNGKIPPNIVFHGRLNKEQYEPIMRKANIAIGSLAMHRAALKEGSPLKVREYLAYGIPVILGYMDTDFPEGSPYLLNLDNEENNIVPAIDRISDFVREWGDRRVEREAISHLDSKYKEAKRISYMRLLAGNGEG</sequence>
<dbReference type="Pfam" id="PF13692">
    <property type="entry name" value="Glyco_trans_1_4"/>
    <property type="match status" value="1"/>
</dbReference>
<name>A0A3S9AC61_9BACL</name>
<evidence type="ECO:0000259" key="1">
    <source>
        <dbReference type="Pfam" id="PF13439"/>
    </source>
</evidence>
<evidence type="ECO:0000313" key="2">
    <source>
        <dbReference type="EMBL" id="AZN43304.1"/>
    </source>
</evidence>
<organism evidence="2 3">
    <name type="scientific">Paenibacillus albus</name>
    <dbReference type="NCBI Taxonomy" id="2495582"/>
    <lineage>
        <taxon>Bacteria</taxon>
        <taxon>Bacillati</taxon>
        <taxon>Bacillota</taxon>
        <taxon>Bacilli</taxon>
        <taxon>Bacillales</taxon>
        <taxon>Paenibacillaceae</taxon>
        <taxon>Paenibacillus</taxon>
    </lineage>
</organism>
<keyword evidence="3" id="KW-1185">Reference proteome</keyword>
<dbReference type="Proteomes" id="UP000272528">
    <property type="component" value="Chromosome"/>
</dbReference>
<gene>
    <name evidence="2" type="ORF">EJC50_29155</name>
</gene>
<dbReference type="OrthoDB" id="6385861at2"/>
<evidence type="ECO:0000313" key="3">
    <source>
        <dbReference type="Proteomes" id="UP000272528"/>
    </source>
</evidence>
<accession>A0A3S9AC61</accession>
<dbReference type="EMBL" id="CP034437">
    <property type="protein sequence ID" value="AZN43304.1"/>
    <property type="molecule type" value="Genomic_DNA"/>
</dbReference>
<reference evidence="3" key="1">
    <citation type="submission" date="2018-12" db="EMBL/GenBank/DDBJ databases">
        <title>Genome sequence of Peanibacillus sp.</title>
        <authorList>
            <person name="Subramani G."/>
            <person name="Srinivasan S."/>
            <person name="Kim M.K."/>
        </authorList>
    </citation>
    <scope>NUCLEOTIDE SEQUENCE [LARGE SCALE GENOMIC DNA]</scope>
    <source>
        <strain evidence="3">18JY67-1</strain>
    </source>
</reference>
<dbReference type="SUPFAM" id="SSF53756">
    <property type="entry name" value="UDP-Glycosyltransferase/glycogen phosphorylase"/>
    <property type="match status" value="1"/>
</dbReference>
<feature type="domain" description="Glycosyltransferase subfamily 4-like N-terminal" evidence="1">
    <location>
        <begin position="24"/>
        <end position="175"/>
    </location>
</feature>
<protein>
    <submittedName>
        <fullName evidence="2">Glycosyltransferase</fullName>
    </submittedName>
</protein>
<proteinExistence type="predicted"/>
<dbReference type="Pfam" id="PF13439">
    <property type="entry name" value="Glyco_transf_4"/>
    <property type="match status" value="1"/>
</dbReference>
<dbReference type="RefSeq" id="WP_126019719.1">
    <property type="nucleotide sequence ID" value="NZ_CP034437.1"/>
</dbReference>
<dbReference type="InterPro" id="IPR028098">
    <property type="entry name" value="Glyco_trans_4-like_N"/>
</dbReference>
<dbReference type="AlphaFoldDB" id="A0A3S9AC61"/>